<name>A0A2J6SA73_HYAVF</name>
<reference evidence="6 7" key="1">
    <citation type="submission" date="2016-04" db="EMBL/GenBank/DDBJ databases">
        <title>A degradative enzymes factory behind the ericoid mycorrhizal symbiosis.</title>
        <authorList>
            <consortium name="DOE Joint Genome Institute"/>
            <person name="Martino E."/>
            <person name="Morin E."/>
            <person name="Grelet G."/>
            <person name="Kuo A."/>
            <person name="Kohler A."/>
            <person name="Daghino S."/>
            <person name="Barry K."/>
            <person name="Choi C."/>
            <person name="Cichocki N."/>
            <person name="Clum A."/>
            <person name="Copeland A."/>
            <person name="Hainaut M."/>
            <person name="Haridas S."/>
            <person name="Labutti K."/>
            <person name="Lindquist E."/>
            <person name="Lipzen A."/>
            <person name="Khouja H.-R."/>
            <person name="Murat C."/>
            <person name="Ohm R."/>
            <person name="Olson A."/>
            <person name="Spatafora J."/>
            <person name="Veneault-Fourrey C."/>
            <person name="Henrissat B."/>
            <person name="Grigoriev I."/>
            <person name="Martin F."/>
            <person name="Perotto S."/>
        </authorList>
    </citation>
    <scope>NUCLEOTIDE SEQUENCE [LARGE SCALE GENOMIC DNA]</scope>
    <source>
        <strain evidence="6 7">F</strain>
    </source>
</reference>
<dbReference type="EMBL" id="KZ613938">
    <property type="protein sequence ID" value="PMD47658.1"/>
    <property type="molecule type" value="Genomic_DNA"/>
</dbReference>
<evidence type="ECO:0000256" key="5">
    <source>
        <dbReference type="ARBA" id="ARBA00023002"/>
    </source>
</evidence>
<proteinExistence type="inferred from homology"/>
<accession>A0A2J6SA73</accession>
<evidence type="ECO:0000313" key="6">
    <source>
        <dbReference type="EMBL" id="PMD47658.1"/>
    </source>
</evidence>
<evidence type="ECO:0000313" key="7">
    <source>
        <dbReference type="Proteomes" id="UP000235786"/>
    </source>
</evidence>
<sequence length="474" mass="52603">MGSHQKRVAVIGAGVSGVTSAKHLREAGIEVVVFERSRQAGGNWVYDERKPLEPSYPSITPSIADFVLEPVVKGGSLNGDEEELRFAPPGPAYSGLTNNVSTKLQQLKGFPWKEGTPDFVNVRQKQEYIQSYSTHFGVEPLIRYNTRVEKLQKVDGRWKINSSTLVKDGSSKLKKSNEVEEFDSVVVASGHYHSPNVPDIPGLKEWKKKWPERVTHSKTYRTPDEFKDKTVLLVGAGVSSMDIGRESSHIAKKIYQSSRGGPFDIPVVMLSAETERVAGIASFHLPSKDDTSGEVRLVDGTVLTGIDRVVICTGYLFSLPFLLDLHDDSVTPAEANDTVLVTDGTQLHNLHKDIFYIPDPTLTFVGIPFYTATFSFFEFQAIAVAYVFSGRAWLPSKEAMQAEYAERVKVKGSGRALHDLKGTSVQYVEELVGWLNEQAETTGAQKVEPYSEEWQAEAKLILEKYVARVKSQDT</sequence>
<dbReference type="PRINTS" id="PR00419">
    <property type="entry name" value="ADXRDTASE"/>
</dbReference>
<evidence type="ECO:0000256" key="1">
    <source>
        <dbReference type="ARBA" id="ARBA00009183"/>
    </source>
</evidence>
<keyword evidence="5" id="KW-0560">Oxidoreductase</keyword>
<evidence type="ECO:0000256" key="2">
    <source>
        <dbReference type="ARBA" id="ARBA00022630"/>
    </source>
</evidence>
<dbReference type="GO" id="GO:0050660">
    <property type="term" value="F:flavin adenine dinucleotide binding"/>
    <property type="evidence" value="ECO:0007669"/>
    <property type="project" value="InterPro"/>
</dbReference>
<dbReference type="PANTHER" id="PTHR23023">
    <property type="entry name" value="DIMETHYLANILINE MONOOXYGENASE"/>
    <property type="match status" value="1"/>
</dbReference>
<organism evidence="6 7">
    <name type="scientific">Hyaloscypha variabilis (strain UAMH 11265 / GT02V1 / F)</name>
    <name type="common">Meliniomyces variabilis</name>
    <dbReference type="NCBI Taxonomy" id="1149755"/>
    <lineage>
        <taxon>Eukaryota</taxon>
        <taxon>Fungi</taxon>
        <taxon>Dikarya</taxon>
        <taxon>Ascomycota</taxon>
        <taxon>Pezizomycotina</taxon>
        <taxon>Leotiomycetes</taxon>
        <taxon>Helotiales</taxon>
        <taxon>Hyaloscyphaceae</taxon>
        <taxon>Hyaloscypha</taxon>
        <taxon>Hyaloscypha variabilis</taxon>
    </lineage>
</organism>
<dbReference type="PIRSF" id="PIRSF000332">
    <property type="entry name" value="FMO"/>
    <property type="match status" value="1"/>
</dbReference>
<dbReference type="InterPro" id="IPR000960">
    <property type="entry name" value="Flavin_mOase"/>
</dbReference>
<keyword evidence="4" id="KW-0521">NADP</keyword>
<evidence type="ECO:0000256" key="3">
    <source>
        <dbReference type="ARBA" id="ARBA00022827"/>
    </source>
</evidence>
<dbReference type="SUPFAM" id="SSF51905">
    <property type="entry name" value="FAD/NAD(P)-binding domain"/>
    <property type="match status" value="2"/>
</dbReference>
<keyword evidence="7" id="KW-1185">Reference proteome</keyword>
<protein>
    <submittedName>
        <fullName evidence="6">FAD/NAD(P)-binding domain-containing protein</fullName>
    </submittedName>
</protein>
<gene>
    <name evidence="6" type="ORF">L207DRAFT_478877</name>
</gene>
<keyword evidence="3" id="KW-0274">FAD</keyword>
<dbReference type="Gene3D" id="3.50.50.60">
    <property type="entry name" value="FAD/NAD(P)-binding domain"/>
    <property type="match status" value="2"/>
</dbReference>
<dbReference type="InterPro" id="IPR050346">
    <property type="entry name" value="FMO-like"/>
</dbReference>
<dbReference type="GO" id="GO:0050661">
    <property type="term" value="F:NADP binding"/>
    <property type="evidence" value="ECO:0007669"/>
    <property type="project" value="InterPro"/>
</dbReference>
<dbReference type="Proteomes" id="UP000235786">
    <property type="component" value="Unassembled WGS sequence"/>
</dbReference>
<dbReference type="InterPro" id="IPR036188">
    <property type="entry name" value="FAD/NAD-bd_sf"/>
</dbReference>
<dbReference type="Pfam" id="PF00743">
    <property type="entry name" value="FMO-like"/>
    <property type="match status" value="3"/>
</dbReference>
<dbReference type="InterPro" id="IPR020946">
    <property type="entry name" value="Flavin_mOase-like"/>
</dbReference>
<keyword evidence="2" id="KW-0285">Flavoprotein</keyword>
<dbReference type="OrthoDB" id="66881at2759"/>
<dbReference type="GO" id="GO:0004499">
    <property type="term" value="F:N,N-dimethylaniline monooxygenase activity"/>
    <property type="evidence" value="ECO:0007669"/>
    <property type="project" value="InterPro"/>
</dbReference>
<comment type="similarity">
    <text evidence="1">Belongs to the FMO family.</text>
</comment>
<evidence type="ECO:0000256" key="4">
    <source>
        <dbReference type="ARBA" id="ARBA00022857"/>
    </source>
</evidence>
<dbReference type="AlphaFoldDB" id="A0A2J6SA73"/>